<evidence type="ECO:0000313" key="7">
    <source>
        <dbReference type="EMBL" id="KAJ8502082.1"/>
    </source>
</evidence>
<feature type="region of interest" description="Disordered" evidence="5">
    <location>
        <begin position="109"/>
        <end position="155"/>
    </location>
</feature>
<evidence type="ECO:0000256" key="3">
    <source>
        <dbReference type="ARBA" id="ARBA00022989"/>
    </source>
</evidence>
<evidence type="ECO:0000256" key="1">
    <source>
        <dbReference type="ARBA" id="ARBA00004167"/>
    </source>
</evidence>
<evidence type="ECO:0000256" key="5">
    <source>
        <dbReference type="SAM" id="MobiDB-lite"/>
    </source>
</evidence>
<proteinExistence type="predicted"/>
<keyword evidence="4 6" id="KW-0472">Membrane</keyword>
<comment type="caution">
    <text evidence="7">The sequence shown here is derived from an EMBL/GenBank/DDBJ whole genome shotgun (WGS) entry which is preliminary data.</text>
</comment>
<feature type="compositionally biased region" description="Low complexity" evidence="5">
    <location>
        <begin position="425"/>
        <end position="442"/>
    </location>
</feature>
<feature type="compositionally biased region" description="Low complexity" evidence="5">
    <location>
        <begin position="47"/>
        <end position="72"/>
    </location>
</feature>
<dbReference type="GO" id="GO:0016020">
    <property type="term" value="C:membrane"/>
    <property type="evidence" value="ECO:0007669"/>
    <property type="project" value="UniProtKB-SubCell"/>
</dbReference>
<accession>A0AAD7U4M1</accession>
<feature type="region of interest" description="Disordered" evidence="5">
    <location>
        <begin position="214"/>
        <end position="246"/>
    </location>
</feature>
<feature type="region of interest" description="Disordered" evidence="5">
    <location>
        <begin position="1"/>
        <end position="92"/>
    </location>
</feature>
<dbReference type="EMBL" id="JAPEVG010000002">
    <property type="protein sequence ID" value="KAJ8502082.1"/>
    <property type="molecule type" value="Genomic_DNA"/>
</dbReference>
<keyword evidence="2 6" id="KW-0812">Transmembrane</keyword>
<feature type="compositionally biased region" description="Basic and acidic residues" evidence="5">
    <location>
        <begin position="214"/>
        <end position="225"/>
    </location>
</feature>
<dbReference type="PANTHER" id="PTHR15549:SF26">
    <property type="entry name" value="AXIAL BUDDING PATTERN PROTEIN 2-RELATED"/>
    <property type="match status" value="1"/>
</dbReference>
<dbReference type="AlphaFoldDB" id="A0AAD7U4M1"/>
<feature type="compositionally biased region" description="Polar residues" evidence="5">
    <location>
        <begin position="11"/>
        <end position="21"/>
    </location>
</feature>
<feature type="compositionally biased region" description="Polar residues" evidence="5">
    <location>
        <begin position="448"/>
        <end position="471"/>
    </location>
</feature>
<feature type="compositionally biased region" description="Polar residues" evidence="5">
    <location>
        <begin position="412"/>
        <end position="424"/>
    </location>
</feature>
<sequence length="622" mass="64660">MALNNWYDAASESSSTDNNAAPGSIPKPPFQSSKTPDRSSTNAGDAQSQSNPVPQTSSPSSPTGVPSQQTTSLPNHEVQTGSSASSAATAGGSSGLLPVALTVASGQPSSQSTTAYVSGTSQSPQSNSSSSNTHGNARPSASLPPTSDSMRSAGGSSNHVGAIIAGVVGGVVLLTVAVWLALWVIRRRRFDHARRVLGTSGLLDRCRLSEGEPLNDKLREKKGQENDIATEPEIEPRSPYVQPPPEEASIPAPYIMKLYDPDDPSTYPPPLSEILRHIPVGVPEHPSGAPEVCEILMLRLAGASGTARLARACFLVLNLIASIPPKEAAILAGEAVSGSCLDSSYSWDDETFDVQAAEQEAGGIQPSGSSSISRTVTPSVQSHSPQSSSTSRTSAQTSQSTSSTQPPDPSIAQESSGSLPNTGVQTAQTSQSTAQFGQSSGSRPSGALTGTSQPPFGSTNSQPSQETQADAPTSPPHTSSSPSPTQPTNVRSSSRSSVIGGVVGSAITVVILATVGFLARRWRHRGGSRFKLFNSGSPGHEPLNIGPEEKGNVEEGEDVRVDPRFATQPMAEEPFIPASYTMKVYDPDDPSTYPPRLTELQGNLPARTPANPSGAPEIYEVR</sequence>
<reference evidence="7" key="1">
    <citation type="submission" date="2022-11" db="EMBL/GenBank/DDBJ databases">
        <title>Genome Sequence of Cubamyces cubensis.</title>
        <authorList>
            <person name="Buettner E."/>
        </authorList>
    </citation>
    <scope>NUCLEOTIDE SEQUENCE</scope>
    <source>
        <strain evidence="7">MPL-01</strain>
    </source>
</reference>
<feature type="compositionally biased region" description="Low complexity" evidence="5">
    <location>
        <begin position="118"/>
        <end position="133"/>
    </location>
</feature>
<feature type="region of interest" description="Disordered" evidence="5">
    <location>
        <begin position="581"/>
        <end position="622"/>
    </location>
</feature>
<keyword evidence="8" id="KW-1185">Reference proteome</keyword>
<dbReference type="InterPro" id="IPR051694">
    <property type="entry name" value="Immunoregulatory_rcpt-like"/>
</dbReference>
<feature type="compositionally biased region" description="Low complexity" evidence="5">
    <location>
        <begin position="80"/>
        <end position="91"/>
    </location>
</feature>
<feature type="transmembrane region" description="Helical" evidence="6">
    <location>
        <begin position="160"/>
        <end position="185"/>
    </location>
</feature>
<dbReference type="PANTHER" id="PTHR15549">
    <property type="entry name" value="PAIRED IMMUNOGLOBULIN-LIKE TYPE 2 RECEPTOR"/>
    <property type="match status" value="1"/>
</dbReference>
<comment type="subcellular location">
    <subcellularLocation>
        <location evidence="1">Membrane</location>
        <topology evidence="1">Single-pass membrane protein</topology>
    </subcellularLocation>
</comment>
<protein>
    <submittedName>
        <fullName evidence="7">Uncharacterized protein</fullName>
    </submittedName>
</protein>
<keyword evidence="3 6" id="KW-1133">Transmembrane helix</keyword>
<dbReference type="Proteomes" id="UP001215151">
    <property type="component" value="Unassembled WGS sequence"/>
</dbReference>
<evidence type="ECO:0000256" key="6">
    <source>
        <dbReference type="SAM" id="Phobius"/>
    </source>
</evidence>
<dbReference type="CDD" id="cd12087">
    <property type="entry name" value="TM_EGFR-like"/>
    <property type="match status" value="1"/>
</dbReference>
<name>A0AAD7U4M1_9APHY</name>
<dbReference type="GO" id="GO:0071944">
    <property type="term" value="C:cell periphery"/>
    <property type="evidence" value="ECO:0007669"/>
    <property type="project" value="UniProtKB-ARBA"/>
</dbReference>
<feature type="transmembrane region" description="Helical" evidence="6">
    <location>
        <begin position="498"/>
        <end position="519"/>
    </location>
</feature>
<feature type="compositionally biased region" description="Low complexity" evidence="5">
    <location>
        <begin position="476"/>
        <end position="495"/>
    </location>
</feature>
<evidence type="ECO:0000256" key="4">
    <source>
        <dbReference type="ARBA" id="ARBA00023136"/>
    </source>
</evidence>
<feature type="region of interest" description="Disordered" evidence="5">
    <location>
        <begin position="533"/>
        <end position="555"/>
    </location>
</feature>
<organism evidence="7 8">
    <name type="scientific">Trametes cubensis</name>
    <dbReference type="NCBI Taxonomy" id="1111947"/>
    <lineage>
        <taxon>Eukaryota</taxon>
        <taxon>Fungi</taxon>
        <taxon>Dikarya</taxon>
        <taxon>Basidiomycota</taxon>
        <taxon>Agaricomycotina</taxon>
        <taxon>Agaricomycetes</taxon>
        <taxon>Polyporales</taxon>
        <taxon>Polyporaceae</taxon>
        <taxon>Trametes</taxon>
    </lineage>
</organism>
<feature type="compositionally biased region" description="Low complexity" evidence="5">
    <location>
        <begin position="362"/>
        <end position="405"/>
    </location>
</feature>
<evidence type="ECO:0000256" key="2">
    <source>
        <dbReference type="ARBA" id="ARBA00022692"/>
    </source>
</evidence>
<gene>
    <name evidence="7" type="ORF">ONZ51_g238</name>
</gene>
<feature type="region of interest" description="Disordered" evidence="5">
    <location>
        <begin position="359"/>
        <end position="495"/>
    </location>
</feature>
<feature type="compositionally biased region" description="Polar residues" evidence="5">
    <location>
        <begin position="30"/>
        <end position="46"/>
    </location>
</feature>
<evidence type="ECO:0000313" key="8">
    <source>
        <dbReference type="Proteomes" id="UP001215151"/>
    </source>
</evidence>
<feature type="compositionally biased region" description="Polar residues" evidence="5">
    <location>
        <begin position="143"/>
        <end position="155"/>
    </location>
</feature>